<evidence type="ECO:0000256" key="3">
    <source>
        <dbReference type="ARBA" id="ARBA00022833"/>
    </source>
</evidence>
<evidence type="ECO:0000256" key="4">
    <source>
        <dbReference type="PROSITE-ProRule" id="PRU00027"/>
    </source>
</evidence>
<keyword evidence="7" id="KW-1185">Reference proteome</keyword>
<gene>
    <name evidence="6" type="ORF">MEUPH1_LOCUS805</name>
</gene>
<keyword evidence="3" id="KW-0862">Zinc</keyword>
<keyword evidence="1" id="KW-0479">Metal-binding</keyword>
<feature type="domain" description="BED-type" evidence="5">
    <location>
        <begin position="10"/>
        <end position="71"/>
    </location>
</feature>
<evidence type="ECO:0000259" key="5">
    <source>
        <dbReference type="PROSITE" id="PS50808"/>
    </source>
</evidence>
<evidence type="ECO:0000313" key="7">
    <source>
        <dbReference type="Proteomes" id="UP001160148"/>
    </source>
</evidence>
<reference evidence="6 7" key="1">
    <citation type="submission" date="2023-01" db="EMBL/GenBank/DDBJ databases">
        <authorList>
            <person name="Whitehead M."/>
        </authorList>
    </citation>
    <scope>NUCLEOTIDE SEQUENCE [LARGE SCALE GENOMIC DNA]</scope>
</reference>
<evidence type="ECO:0000256" key="2">
    <source>
        <dbReference type="ARBA" id="ARBA00022771"/>
    </source>
</evidence>
<dbReference type="PANTHER" id="PTHR47501:SF5">
    <property type="entry name" value="HAT C-TERMINAL DIMERISATION DOMAIN-CONTAINING PROTEIN"/>
    <property type="match status" value="1"/>
</dbReference>
<dbReference type="AlphaFoldDB" id="A0AAV0VJ07"/>
<name>A0AAV0VJ07_9HEMI</name>
<accession>A0AAV0VJ07</accession>
<evidence type="ECO:0000313" key="6">
    <source>
        <dbReference type="EMBL" id="CAI6343555.1"/>
    </source>
</evidence>
<dbReference type="SUPFAM" id="SSF53098">
    <property type="entry name" value="Ribonuclease H-like"/>
    <property type="match status" value="1"/>
</dbReference>
<dbReference type="PANTHER" id="PTHR47501">
    <property type="entry name" value="TRANSPOSASE-RELATED"/>
    <property type="match status" value="1"/>
</dbReference>
<comment type="caution">
    <text evidence="6">The sequence shown here is derived from an EMBL/GenBank/DDBJ whole genome shotgun (WGS) entry which is preliminary data.</text>
</comment>
<evidence type="ECO:0000256" key="1">
    <source>
        <dbReference type="ARBA" id="ARBA00022723"/>
    </source>
</evidence>
<organism evidence="6 7">
    <name type="scientific">Macrosiphum euphorbiae</name>
    <name type="common">potato aphid</name>
    <dbReference type="NCBI Taxonomy" id="13131"/>
    <lineage>
        <taxon>Eukaryota</taxon>
        <taxon>Metazoa</taxon>
        <taxon>Ecdysozoa</taxon>
        <taxon>Arthropoda</taxon>
        <taxon>Hexapoda</taxon>
        <taxon>Insecta</taxon>
        <taxon>Pterygota</taxon>
        <taxon>Neoptera</taxon>
        <taxon>Paraneoptera</taxon>
        <taxon>Hemiptera</taxon>
        <taxon>Sternorrhyncha</taxon>
        <taxon>Aphidomorpha</taxon>
        <taxon>Aphidoidea</taxon>
        <taxon>Aphididae</taxon>
        <taxon>Macrosiphini</taxon>
        <taxon>Macrosiphum</taxon>
    </lineage>
</organism>
<protein>
    <recommendedName>
        <fullName evidence="5">BED-type domain-containing protein</fullName>
    </recommendedName>
</protein>
<proteinExistence type="predicted"/>
<dbReference type="EMBL" id="CARXXK010000001">
    <property type="protein sequence ID" value="CAI6343555.1"/>
    <property type="molecule type" value="Genomic_DNA"/>
</dbReference>
<sequence>MELDGESEIRELRLPWPVYNNLFKLISVNDNNFEVKCKLCVNSKMYSTSTKSNSNLKKHITSKHASRVKELEADLKIEKSTNKRKNNEFDCDQSAKVQQTISDAFSRAQPVSQENLNSMITEFVIMGNHAFNIVEEEKFKIIIQKGFPNRQCLSRKTLMSKISTTADNLKANLKAQLSTTEVKYVCATADCWSVFKRSYIGITVHWYDPESFQRLSAALACRRIKGRHTFDVLAKIMHDVIYEYGIFNKIIKIVTDNGSNFIKAFRVYSESENVDENMEMEEEQEVELIAISDILNEQTSFDADSPYSLPPHHRCASHTLNLVATKDSEKALSDPLYKKQLRSTFAKMRALWNKQERTSLIADTIHDELNIYIIVPNATRWNSTFQAVKCLKDQLIKSESEVQRICDKAGLPRFDKKDQAFMIDYCKVMQPLAQALDLLQGDKFVAMGYLIPTIKWLKKQLKELLITATICKSLANACLDGVCSRFDLMLLDKFNILATVSHPKFKFKGMSVMEKEEATDLLQSEIEYFKPVNDNSLEQNQLEEVNDNIIFDEDIDIEHSNAELERFLFTPFNGDLTILKNMPIMRLIFLKYNTALPSSASVERLFSIAGDICTKKRSKISDYNFENALLFKINLKNKD</sequence>
<dbReference type="Proteomes" id="UP001160148">
    <property type="component" value="Unassembled WGS sequence"/>
</dbReference>
<dbReference type="GO" id="GO:0003677">
    <property type="term" value="F:DNA binding"/>
    <property type="evidence" value="ECO:0007669"/>
    <property type="project" value="InterPro"/>
</dbReference>
<dbReference type="PROSITE" id="PS50808">
    <property type="entry name" value="ZF_BED"/>
    <property type="match status" value="1"/>
</dbReference>
<dbReference type="GO" id="GO:0008270">
    <property type="term" value="F:zinc ion binding"/>
    <property type="evidence" value="ECO:0007669"/>
    <property type="project" value="UniProtKB-KW"/>
</dbReference>
<keyword evidence="2 4" id="KW-0863">Zinc-finger</keyword>
<dbReference type="InterPro" id="IPR012337">
    <property type="entry name" value="RNaseH-like_sf"/>
</dbReference>
<dbReference type="InterPro" id="IPR003656">
    <property type="entry name" value="Znf_BED"/>
</dbReference>